<protein>
    <submittedName>
        <fullName evidence="2">CHRD domain-containing protein</fullName>
    </submittedName>
</protein>
<dbReference type="PROSITE" id="PS50933">
    <property type="entry name" value="CHRD"/>
    <property type="match status" value="1"/>
</dbReference>
<evidence type="ECO:0000259" key="1">
    <source>
        <dbReference type="PROSITE" id="PS50933"/>
    </source>
</evidence>
<organism evidence="2 3">
    <name type="scientific">Fictibacillus barbaricus</name>
    <dbReference type="NCBI Taxonomy" id="182136"/>
    <lineage>
        <taxon>Bacteria</taxon>
        <taxon>Bacillati</taxon>
        <taxon>Bacillota</taxon>
        <taxon>Bacilli</taxon>
        <taxon>Bacillales</taxon>
        <taxon>Fictibacillaceae</taxon>
        <taxon>Fictibacillus</taxon>
    </lineage>
</organism>
<dbReference type="EMBL" id="JAFHKS010000042">
    <property type="protein sequence ID" value="MBN3544892.1"/>
    <property type="molecule type" value="Genomic_DNA"/>
</dbReference>
<comment type="caution">
    <text evidence="2">The sequence shown here is derived from an EMBL/GenBank/DDBJ whole genome shotgun (WGS) entry which is preliminary data.</text>
</comment>
<gene>
    <name evidence="2" type="ORF">JYA64_06285</name>
</gene>
<name>A0ABS2ZC95_9BACL</name>
<dbReference type="Pfam" id="PF07452">
    <property type="entry name" value="CHRD"/>
    <property type="match status" value="1"/>
</dbReference>
<accession>A0ABS2ZC95</accession>
<proteinExistence type="predicted"/>
<dbReference type="SMART" id="SM00754">
    <property type="entry name" value="CHRD"/>
    <property type="match status" value="1"/>
</dbReference>
<dbReference type="InterPro" id="IPR010895">
    <property type="entry name" value="CHRD"/>
</dbReference>
<feature type="domain" description="CHRD" evidence="1">
    <location>
        <begin position="1"/>
        <end position="137"/>
    </location>
</feature>
<dbReference type="Proteomes" id="UP001319060">
    <property type="component" value="Unassembled WGS sequence"/>
</dbReference>
<keyword evidence="3" id="KW-1185">Reference proteome</keyword>
<dbReference type="RefSeq" id="WP_188403454.1">
    <property type="nucleotide sequence ID" value="NZ_BMCE01000002.1"/>
</dbReference>
<reference evidence="2 3" key="1">
    <citation type="submission" date="2021-01" db="EMBL/GenBank/DDBJ databases">
        <title>Genome Sequencing of Type Strains.</title>
        <authorList>
            <person name="Lemaire J.F."/>
            <person name="Inderbitzin P."/>
            <person name="Collins S.B."/>
            <person name="Wespe N."/>
            <person name="Knight-Connoni V."/>
        </authorList>
    </citation>
    <scope>NUCLEOTIDE SEQUENCE [LARGE SCALE GENOMIC DNA]</scope>
    <source>
        <strain evidence="2 3">DSM 14730</strain>
    </source>
</reference>
<evidence type="ECO:0000313" key="3">
    <source>
        <dbReference type="Proteomes" id="UP001319060"/>
    </source>
</evidence>
<evidence type="ECO:0000313" key="2">
    <source>
        <dbReference type="EMBL" id="MBN3544892.1"/>
    </source>
</evidence>
<sequence length="138" mass="15060">MSLRFFANLTGREEVPPVRTIASGSTIFEFSPCFKELRFKLTVNCIEGFTQAHIHLGARGEEGPVVAFLFGPVDPGIDAEKKVIKGTLTRADLVGPLAGFPLKELAKSMIAGLTYVNVHTEDFPDGEIRGQIKQEPIC</sequence>